<dbReference type="FunFam" id="1.25.10.10:FF:000275">
    <property type="entry name" value="protein SINE1 isoform X1"/>
    <property type="match status" value="1"/>
</dbReference>
<accession>A0A0S3RWD9</accession>
<evidence type="ECO:0000259" key="2">
    <source>
        <dbReference type="Pfam" id="PF24714"/>
    </source>
</evidence>
<dbReference type="AlphaFoldDB" id="A0A0S3RWD9"/>
<dbReference type="PANTHER" id="PTHR31355">
    <property type="entry name" value="MICROTUBULE-ASSOCIATED PROTEIN TORTIFOLIA1"/>
    <property type="match status" value="1"/>
</dbReference>
<feature type="region of interest" description="Disordered" evidence="1">
    <location>
        <begin position="294"/>
        <end position="347"/>
    </location>
</feature>
<dbReference type="SUPFAM" id="SSF48371">
    <property type="entry name" value="ARM repeat"/>
    <property type="match status" value="1"/>
</dbReference>
<protein>
    <recommendedName>
        <fullName evidence="2">TORTIFOLIA1/SINE1-2 N-terminal domain-containing protein</fullName>
    </recommendedName>
</protein>
<keyword evidence="4" id="KW-1185">Reference proteome</keyword>
<feature type="compositionally biased region" description="Polar residues" evidence="1">
    <location>
        <begin position="303"/>
        <end position="314"/>
    </location>
</feature>
<dbReference type="PANTHER" id="PTHR31355:SF4">
    <property type="entry name" value="TOG DOMAIN-CONTAINING PROTEIN"/>
    <property type="match status" value="1"/>
</dbReference>
<sequence>MRMGRSLSPLVRQELANLDKDEESRKSAMKALKSYVKDLDFKAIPVFLAKFSESKESCSEEFSISIYEILVRVHGVKIVPLIDTIMKTIVKTLASSAGSFPLQQACSKVVPAIARYGIDPSTPEDQKRNIIQSLCMPLSDSLASSQEGLTSGAALCLKALVDSENWRYASDELVNRVCQNIAVALEGKSGQTNSHMGLVMSLAKRNALIIEAYARLLIQSGIRIVNAGLVEGNSQKRLSSIQMVNFLMRSLDSRSIFSEVEFVIEELEKCQSDKMAFVQGAALEALQTAKRIASDKKPRYAKSPSSVTGSNFSTREGEHTSSGEGENSDSTPSSISPESRTLDFFPGYESTESPISSNFDHERRSVTRKLWSYENGGVDVSLKDGLFSQVGKESALSEHSLIHEFSNGDGYYTEEFAGFMHRNPRHGVSKSTTTSPLRSGIQATIDSMKIFETPRKLIHSLQDSSDLSLNCSKKQNRMFKSLSSGNIEWSPGSKYDQNGFSNDVKCDSEVIESCGEAEFLVNSESVSSSDDLPVDANKQMSTKVVSENRNTTPSALQKTKYKLVCGLSFVVLAVATPLLWINAQDEGHYLVPT</sequence>
<gene>
    <name evidence="3" type="primary">Vigan.04G239400</name>
    <name evidence="3" type="ORF">VIGAN_04239400</name>
</gene>
<dbReference type="Proteomes" id="UP000291084">
    <property type="component" value="Chromosome 4"/>
</dbReference>
<dbReference type="InterPro" id="IPR033337">
    <property type="entry name" value="TORTIFOLIA1/SINE1-2"/>
</dbReference>
<organism evidence="3 4">
    <name type="scientific">Vigna angularis var. angularis</name>
    <dbReference type="NCBI Taxonomy" id="157739"/>
    <lineage>
        <taxon>Eukaryota</taxon>
        <taxon>Viridiplantae</taxon>
        <taxon>Streptophyta</taxon>
        <taxon>Embryophyta</taxon>
        <taxon>Tracheophyta</taxon>
        <taxon>Spermatophyta</taxon>
        <taxon>Magnoliopsida</taxon>
        <taxon>eudicotyledons</taxon>
        <taxon>Gunneridae</taxon>
        <taxon>Pentapetalae</taxon>
        <taxon>rosids</taxon>
        <taxon>fabids</taxon>
        <taxon>Fabales</taxon>
        <taxon>Fabaceae</taxon>
        <taxon>Papilionoideae</taxon>
        <taxon>50 kb inversion clade</taxon>
        <taxon>NPAAA clade</taxon>
        <taxon>indigoferoid/millettioid clade</taxon>
        <taxon>Phaseoleae</taxon>
        <taxon>Vigna</taxon>
    </lineage>
</organism>
<dbReference type="InterPro" id="IPR016024">
    <property type="entry name" value="ARM-type_fold"/>
</dbReference>
<dbReference type="GO" id="GO:0008017">
    <property type="term" value="F:microtubule binding"/>
    <property type="evidence" value="ECO:0007669"/>
    <property type="project" value="InterPro"/>
</dbReference>
<name>A0A0S3RWD9_PHAAN</name>
<reference evidence="3 4" key="1">
    <citation type="journal article" date="2015" name="Sci. Rep.">
        <title>The power of single molecule real-time sequencing technology in the de novo assembly of a eukaryotic genome.</title>
        <authorList>
            <person name="Sakai H."/>
            <person name="Naito K."/>
            <person name="Ogiso-Tanaka E."/>
            <person name="Takahashi Y."/>
            <person name="Iseki K."/>
            <person name="Muto C."/>
            <person name="Satou K."/>
            <person name="Teruya K."/>
            <person name="Shiroma A."/>
            <person name="Shimoji M."/>
            <person name="Hirano T."/>
            <person name="Itoh T."/>
            <person name="Kaga A."/>
            <person name="Tomooka N."/>
        </authorList>
    </citation>
    <scope>NUCLEOTIDE SEQUENCE [LARGE SCALE GENOMIC DNA]</scope>
    <source>
        <strain evidence="4">cv. Shumari</strain>
    </source>
</reference>
<dbReference type="InterPro" id="IPR011989">
    <property type="entry name" value="ARM-like"/>
</dbReference>
<evidence type="ECO:0000313" key="4">
    <source>
        <dbReference type="Proteomes" id="UP000291084"/>
    </source>
</evidence>
<evidence type="ECO:0000313" key="3">
    <source>
        <dbReference type="EMBL" id="BAT84915.1"/>
    </source>
</evidence>
<dbReference type="Pfam" id="PF24714">
    <property type="entry name" value="TOR1L1_N"/>
    <property type="match status" value="1"/>
</dbReference>
<proteinExistence type="predicted"/>
<dbReference type="Gene3D" id="1.25.10.10">
    <property type="entry name" value="Leucine-rich Repeat Variant"/>
    <property type="match status" value="1"/>
</dbReference>
<dbReference type="GO" id="GO:0005874">
    <property type="term" value="C:microtubule"/>
    <property type="evidence" value="ECO:0007669"/>
    <property type="project" value="InterPro"/>
</dbReference>
<dbReference type="OrthoDB" id="611190at2759"/>
<dbReference type="InterPro" id="IPR057600">
    <property type="entry name" value="TORTIFOLIA1/SINE1-2_N"/>
</dbReference>
<evidence type="ECO:0000256" key="1">
    <source>
        <dbReference type="SAM" id="MobiDB-lite"/>
    </source>
</evidence>
<feature type="compositionally biased region" description="Low complexity" evidence="1">
    <location>
        <begin position="328"/>
        <end position="339"/>
    </location>
</feature>
<dbReference type="EMBL" id="AP015037">
    <property type="protein sequence ID" value="BAT84915.1"/>
    <property type="molecule type" value="Genomic_DNA"/>
</dbReference>
<feature type="domain" description="TORTIFOLIA1/SINE1-2 N-terminal" evidence="2">
    <location>
        <begin position="20"/>
        <end position="290"/>
    </location>
</feature>